<evidence type="ECO:0000313" key="5">
    <source>
        <dbReference type="EMBL" id="RUO28652.1"/>
    </source>
</evidence>
<dbReference type="EMBL" id="QLMD01000001">
    <property type="protein sequence ID" value="RAK01843.1"/>
    <property type="molecule type" value="Genomic_DNA"/>
</dbReference>
<evidence type="ECO:0000256" key="1">
    <source>
        <dbReference type="ARBA" id="ARBA00022737"/>
    </source>
</evidence>
<reference evidence="5 7" key="1">
    <citation type="journal article" date="2018" name="Front. Microbiol.">
        <title>Genome-Based Analysis Reveals the Taxonomy and Diversity of the Family Idiomarinaceae.</title>
        <authorList>
            <person name="Liu Y."/>
            <person name="Lai Q."/>
            <person name="Shao Z."/>
        </authorList>
    </citation>
    <scope>NUCLEOTIDE SEQUENCE [LARGE SCALE GENOMIC DNA]</scope>
    <source>
        <strain evidence="5 7">CF12-14</strain>
    </source>
</reference>
<dbReference type="InterPro" id="IPR012668">
    <property type="entry name" value="CHP02466"/>
</dbReference>
<evidence type="ECO:0000256" key="2">
    <source>
        <dbReference type="ARBA" id="ARBA00022803"/>
    </source>
</evidence>
<dbReference type="PROSITE" id="PS50005">
    <property type="entry name" value="TPR"/>
    <property type="match status" value="1"/>
</dbReference>
<dbReference type="SMART" id="SM00028">
    <property type="entry name" value="TPR"/>
    <property type="match status" value="5"/>
</dbReference>
<organism evidence="4 6">
    <name type="scientific">Aliidiomarina maris</name>
    <dbReference type="NCBI Taxonomy" id="531312"/>
    <lineage>
        <taxon>Bacteria</taxon>
        <taxon>Pseudomonadati</taxon>
        <taxon>Pseudomonadota</taxon>
        <taxon>Gammaproteobacteria</taxon>
        <taxon>Alteromonadales</taxon>
        <taxon>Idiomarinaceae</taxon>
        <taxon>Aliidiomarina</taxon>
    </lineage>
</organism>
<keyword evidence="7" id="KW-1185">Reference proteome</keyword>
<dbReference type="InterPro" id="IPR019734">
    <property type="entry name" value="TPR_rpt"/>
</dbReference>
<feature type="repeat" description="TPR" evidence="3">
    <location>
        <begin position="72"/>
        <end position="105"/>
    </location>
</feature>
<evidence type="ECO:0000256" key="3">
    <source>
        <dbReference type="PROSITE-ProRule" id="PRU00339"/>
    </source>
</evidence>
<name>A0A327X7I1_9GAMM</name>
<dbReference type="InterPro" id="IPR011990">
    <property type="entry name" value="TPR-like_helical_dom_sf"/>
</dbReference>
<evidence type="ECO:0000313" key="6">
    <source>
        <dbReference type="Proteomes" id="UP000249203"/>
    </source>
</evidence>
<dbReference type="Proteomes" id="UP000249203">
    <property type="component" value="Unassembled WGS sequence"/>
</dbReference>
<gene>
    <name evidence="4" type="ORF">B0I24_101482</name>
    <name evidence="5" type="ORF">CWE07_02340</name>
</gene>
<dbReference type="EMBL" id="PIPK01000001">
    <property type="protein sequence ID" value="RUO28652.1"/>
    <property type="molecule type" value="Genomic_DNA"/>
</dbReference>
<protein>
    <submittedName>
        <fullName evidence="4">Uncharacterized protein (TIGR02466 family)</fullName>
    </submittedName>
</protein>
<dbReference type="RefSeq" id="WP_111568307.1">
    <property type="nucleotide sequence ID" value="NZ_PIPK01000001.1"/>
</dbReference>
<comment type="caution">
    <text evidence="4">The sequence shown here is derived from an EMBL/GenBank/DDBJ whole genome shotgun (WGS) entry which is preliminary data.</text>
</comment>
<proteinExistence type="predicted"/>
<dbReference type="PANTHER" id="PTHR45586">
    <property type="entry name" value="TPR REPEAT-CONTAINING PROTEIN PA4667"/>
    <property type="match status" value="1"/>
</dbReference>
<dbReference type="PANTHER" id="PTHR45586:SF1">
    <property type="entry name" value="LIPOPOLYSACCHARIDE ASSEMBLY PROTEIN B"/>
    <property type="match status" value="1"/>
</dbReference>
<evidence type="ECO:0000313" key="7">
    <source>
        <dbReference type="Proteomes" id="UP000287865"/>
    </source>
</evidence>
<accession>A0A327X7I1</accession>
<dbReference type="OrthoDB" id="549777at2"/>
<reference evidence="4 6" key="2">
    <citation type="submission" date="2018-06" db="EMBL/GenBank/DDBJ databases">
        <title>Genomic Encyclopedia of Type Strains, Phase III (KMG-III): the genomes of soil and plant-associated and newly described type strains.</title>
        <authorList>
            <person name="Whitman W."/>
        </authorList>
    </citation>
    <scope>NUCLEOTIDE SEQUENCE [LARGE SCALE GENOMIC DNA]</scope>
    <source>
        <strain evidence="4 6">CGMCC 1.15366</strain>
    </source>
</reference>
<dbReference type="Pfam" id="PF13759">
    <property type="entry name" value="2OG-FeII_Oxy_5"/>
    <property type="match status" value="1"/>
</dbReference>
<dbReference type="Gene3D" id="2.60.120.620">
    <property type="entry name" value="q2cbj1_9rhob like domain"/>
    <property type="match status" value="1"/>
</dbReference>
<dbReference type="SUPFAM" id="SSF48452">
    <property type="entry name" value="TPR-like"/>
    <property type="match status" value="2"/>
</dbReference>
<dbReference type="Proteomes" id="UP000287865">
    <property type="component" value="Unassembled WGS sequence"/>
</dbReference>
<keyword evidence="1" id="KW-0677">Repeat</keyword>
<sequence>MDTLTRLTQMAQRAKQSRQYEVALQLYTQAQQQFPQSYVAEHNLASMYGDMKRFDAAQSHARMALKKGSKAPQTWLVLARSLMGLQHYQAAADAYLNAIHLQPDNFDAQREWAQLTWMLTADIGSTMQHIDTALKRQLLPPLLLLRAQVYEYAGDLSAAQIILQRAVEQWPSAGPLLEAAIFNSIQLHDASRARVFTQSLLAHYPDTLQSLITASYAYAATGEAEQALQAANRASAIDPLSQQAIACQATALRLLYLQHGQQQHLDAYRALYDYDTLVTRTELDVPSGWSSLAAYIDDLAGALKSLHPFKTHPFGQSVRSGSQLPDILSYNQPVINAFEQAIAGPIARHLAQVGQGEHPLRRRNTGQWAIDGIWSVWLQSGGFHENHVHPHGWISSACYIQLPDGVDDADTKSGWLKLGEPMMPTEPELEVEHWVKPEVGHLVLFPSYMWHGTAPFSASQPRLSVALDIVPA</sequence>
<evidence type="ECO:0000313" key="4">
    <source>
        <dbReference type="EMBL" id="RAK01843.1"/>
    </source>
</evidence>
<keyword evidence="2 3" id="KW-0802">TPR repeat</keyword>
<dbReference type="AlphaFoldDB" id="A0A327X7I1"/>
<dbReference type="InterPro" id="IPR051012">
    <property type="entry name" value="CellSynth/LPSAsmb/PSIAsmb"/>
</dbReference>
<dbReference type="Gene3D" id="1.25.40.10">
    <property type="entry name" value="Tetratricopeptide repeat domain"/>
    <property type="match status" value="2"/>
</dbReference>